<gene>
    <name evidence="2" type="ORF">MELLADRAFT_73194</name>
</gene>
<name>F4S4R5_MELLP</name>
<proteinExistence type="predicted"/>
<protein>
    <submittedName>
        <fullName evidence="2">Uncharacterized protein</fullName>
    </submittedName>
</protein>
<keyword evidence="3" id="KW-1185">Reference proteome</keyword>
<reference evidence="3" key="1">
    <citation type="journal article" date="2011" name="Proc. Natl. Acad. Sci. U.S.A.">
        <title>Obligate biotrophy features unraveled by the genomic analysis of rust fungi.</title>
        <authorList>
            <person name="Duplessis S."/>
            <person name="Cuomo C.A."/>
            <person name="Lin Y.-C."/>
            <person name="Aerts A."/>
            <person name="Tisserant E."/>
            <person name="Veneault-Fourrey C."/>
            <person name="Joly D.L."/>
            <person name="Hacquard S."/>
            <person name="Amselem J."/>
            <person name="Cantarel B.L."/>
            <person name="Chiu R."/>
            <person name="Coutinho P.M."/>
            <person name="Feau N."/>
            <person name="Field M."/>
            <person name="Frey P."/>
            <person name="Gelhaye E."/>
            <person name="Goldberg J."/>
            <person name="Grabherr M.G."/>
            <person name="Kodira C.D."/>
            <person name="Kohler A."/>
            <person name="Kuees U."/>
            <person name="Lindquist E.A."/>
            <person name="Lucas S.M."/>
            <person name="Mago R."/>
            <person name="Mauceli E."/>
            <person name="Morin E."/>
            <person name="Murat C."/>
            <person name="Pangilinan J.L."/>
            <person name="Park R."/>
            <person name="Pearson M."/>
            <person name="Quesneville H."/>
            <person name="Rouhier N."/>
            <person name="Sakthikumar S."/>
            <person name="Salamov A.A."/>
            <person name="Schmutz J."/>
            <person name="Selles B."/>
            <person name="Shapiro H."/>
            <person name="Tanguay P."/>
            <person name="Tuskan G.A."/>
            <person name="Henrissat B."/>
            <person name="Van de Peer Y."/>
            <person name="Rouze P."/>
            <person name="Ellis J.G."/>
            <person name="Dodds P.N."/>
            <person name="Schein J.E."/>
            <person name="Zhong S."/>
            <person name="Hamelin R.C."/>
            <person name="Grigoriev I.V."/>
            <person name="Szabo L.J."/>
            <person name="Martin F."/>
        </authorList>
    </citation>
    <scope>NUCLEOTIDE SEQUENCE [LARGE SCALE GENOMIC DNA]</scope>
    <source>
        <strain evidence="3">98AG31 / pathotype 3-4-7</strain>
    </source>
</reference>
<evidence type="ECO:0000313" key="2">
    <source>
        <dbReference type="EMBL" id="EGG00383.1"/>
    </source>
</evidence>
<dbReference type="OrthoDB" id="6415790at2759"/>
<dbReference type="HOGENOM" id="CLU_1272556_0_0_1"/>
<dbReference type="Proteomes" id="UP000001072">
    <property type="component" value="Unassembled WGS sequence"/>
</dbReference>
<dbReference type="KEGG" id="mlr:MELLADRAFT_73194"/>
<dbReference type="VEuPathDB" id="FungiDB:MELLADRAFT_73194"/>
<accession>F4S4R5</accession>
<organism evidence="3">
    <name type="scientific">Melampsora larici-populina (strain 98AG31 / pathotype 3-4-7)</name>
    <name type="common">Poplar leaf rust fungus</name>
    <dbReference type="NCBI Taxonomy" id="747676"/>
    <lineage>
        <taxon>Eukaryota</taxon>
        <taxon>Fungi</taxon>
        <taxon>Dikarya</taxon>
        <taxon>Basidiomycota</taxon>
        <taxon>Pucciniomycotina</taxon>
        <taxon>Pucciniomycetes</taxon>
        <taxon>Pucciniales</taxon>
        <taxon>Melampsoraceae</taxon>
        <taxon>Melampsora</taxon>
    </lineage>
</organism>
<feature type="region of interest" description="Disordered" evidence="1">
    <location>
        <begin position="134"/>
        <end position="154"/>
    </location>
</feature>
<evidence type="ECO:0000256" key="1">
    <source>
        <dbReference type="SAM" id="MobiDB-lite"/>
    </source>
</evidence>
<dbReference type="EMBL" id="GL883148">
    <property type="protein sequence ID" value="EGG00383.1"/>
    <property type="molecule type" value="Genomic_DNA"/>
</dbReference>
<dbReference type="AlphaFoldDB" id="F4S4R5"/>
<feature type="region of interest" description="Disordered" evidence="1">
    <location>
        <begin position="1"/>
        <end position="20"/>
    </location>
</feature>
<dbReference type="RefSeq" id="XP_007416402.1">
    <property type="nucleotide sequence ID" value="XM_007416340.1"/>
</dbReference>
<sequence length="217" mass="23802">MKKPFVWSNDKHSKPSGNLPENPLGFKIDMIIVQEKRTMMVGIDSSEVKVFEIGGQPAIGLEEYSNSITLDIIPQFYGLPSSSYNMYSNSTIFGGSLISSNPNNSNSNGNGGIAVGGGNGVGVITSRNGGSNFIYPNNKSQQQQQQLNQSQIINQQQQSSSVLNNGNGMFGYHLNHSNLIGIPTREIIYLGFNDLMKQVIWSERRGNMFGIYCLEPI</sequence>
<dbReference type="InParanoid" id="F4S4R5"/>
<feature type="compositionally biased region" description="Low complexity" evidence="1">
    <location>
        <begin position="137"/>
        <end position="154"/>
    </location>
</feature>
<evidence type="ECO:0000313" key="3">
    <source>
        <dbReference type="Proteomes" id="UP000001072"/>
    </source>
</evidence>
<dbReference type="GeneID" id="18932314"/>